<reference evidence="10 11" key="1">
    <citation type="journal article" date="2020" name="G3 (Bethesda)">
        <title>Draft Genome of the Common Snapping Turtle, Chelydra serpentina, a Model for Phenotypic Plasticity in Reptiles.</title>
        <authorList>
            <person name="Das D."/>
            <person name="Singh S.K."/>
            <person name="Bierstedt J."/>
            <person name="Erickson A."/>
            <person name="Galli G.L.J."/>
            <person name="Crossley D.A. 2nd"/>
            <person name="Rhen T."/>
        </authorList>
    </citation>
    <scope>NUCLEOTIDE SEQUENCE [LARGE SCALE GENOMIC DNA]</scope>
    <source>
        <strain evidence="10">KW</strain>
    </source>
</reference>
<keyword evidence="3" id="KW-0488">Methylation</keyword>
<dbReference type="PIRSF" id="PIRSF032572">
    <property type="entry name" value="MUB"/>
    <property type="match status" value="1"/>
</dbReference>
<protein>
    <recommendedName>
        <fullName evidence="8">Ubiquitin-like protein</fullName>
    </recommendedName>
</protein>
<evidence type="ECO:0000256" key="4">
    <source>
        <dbReference type="ARBA" id="ARBA00023136"/>
    </source>
</evidence>
<feature type="domain" description="Ubiquitin-like" evidence="9">
    <location>
        <begin position="34"/>
        <end position="112"/>
    </location>
</feature>
<sequence length="141" mass="15870">MLCERGAIIFVFKSCLKPPEYNSKMSSSVPADMINLRLILVSGKTKEFLFSPNDSAADIAKHVYDNWPMDWEEEQVSSPNILRLIYQGRFLHGNVTLGALKLPFGKTTVMHLVARETLPEPNSQGQRNREKTGESNCCVIL</sequence>
<dbReference type="PROSITE" id="PS50053">
    <property type="entry name" value="UBIQUITIN_2"/>
    <property type="match status" value="1"/>
</dbReference>
<dbReference type="SUPFAM" id="SSF54236">
    <property type="entry name" value="Ubiquitin-like"/>
    <property type="match status" value="1"/>
</dbReference>
<comment type="caution">
    <text evidence="10">The sequence shown here is derived from an EMBL/GenBank/DDBJ whole genome shotgun (WGS) entry which is preliminary data.</text>
</comment>
<dbReference type="PANTHER" id="PTHR13169:SF0">
    <property type="entry name" value="UBIQUITIN-LIKE PROTEIN 3"/>
    <property type="match status" value="1"/>
</dbReference>
<dbReference type="AlphaFoldDB" id="A0A8T1SJY5"/>
<evidence type="ECO:0000256" key="2">
    <source>
        <dbReference type="ARBA" id="ARBA00022475"/>
    </source>
</evidence>
<dbReference type="InterPro" id="IPR017000">
    <property type="entry name" value="MUB"/>
</dbReference>
<dbReference type="InterPro" id="IPR039540">
    <property type="entry name" value="UBL3-like_ubiquitin_dom"/>
</dbReference>
<evidence type="ECO:0000313" key="10">
    <source>
        <dbReference type="EMBL" id="KAG6929261.1"/>
    </source>
</evidence>
<organism evidence="10 11">
    <name type="scientific">Chelydra serpentina</name>
    <name type="common">Snapping turtle</name>
    <name type="synonym">Testudo serpentina</name>
    <dbReference type="NCBI Taxonomy" id="8475"/>
    <lineage>
        <taxon>Eukaryota</taxon>
        <taxon>Metazoa</taxon>
        <taxon>Chordata</taxon>
        <taxon>Craniata</taxon>
        <taxon>Vertebrata</taxon>
        <taxon>Euteleostomi</taxon>
        <taxon>Archelosauria</taxon>
        <taxon>Testudinata</taxon>
        <taxon>Testudines</taxon>
        <taxon>Cryptodira</taxon>
        <taxon>Durocryptodira</taxon>
        <taxon>Americhelydia</taxon>
        <taxon>Chelydroidea</taxon>
        <taxon>Chelydridae</taxon>
        <taxon>Chelydra</taxon>
    </lineage>
</organism>
<evidence type="ECO:0000259" key="9">
    <source>
        <dbReference type="PROSITE" id="PS50053"/>
    </source>
</evidence>
<dbReference type="InterPro" id="IPR040015">
    <property type="entry name" value="UBL3-like"/>
</dbReference>
<dbReference type="FunFam" id="3.10.20.90:FF:000167">
    <property type="entry name" value="Ubiquitin-like 3a"/>
    <property type="match status" value="1"/>
</dbReference>
<evidence type="ECO:0000256" key="3">
    <source>
        <dbReference type="ARBA" id="ARBA00022481"/>
    </source>
</evidence>
<dbReference type="InterPro" id="IPR047977">
    <property type="entry name" value="UBL3_Ubl_met"/>
</dbReference>
<evidence type="ECO:0000313" key="11">
    <source>
        <dbReference type="Proteomes" id="UP000765507"/>
    </source>
</evidence>
<dbReference type="OrthoDB" id="1043111at2759"/>
<name>A0A8T1SJY5_CHESE</name>
<dbReference type="Pfam" id="PF13881">
    <property type="entry name" value="Rad60-SLD_2"/>
    <property type="match status" value="1"/>
</dbReference>
<dbReference type="EMBL" id="JAHGAV010000184">
    <property type="protein sequence ID" value="KAG6929261.1"/>
    <property type="molecule type" value="Genomic_DNA"/>
</dbReference>
<accession>A0A8T1SJY5</accession>
<dbReference type="InterPro" id="IPR029071">
    <property type="entry name" value="Ubiquitin-like_domsf"/>
</dbReference>
<dbReference type="Proteomes" id="UP000765507">
    <property type="component" value="Unassembled WGS sequence"/>
</dbReference>
<dbReference type="PANTHER" id="PTHR13169">
    <property type="entry name" value="UBIQUITIN-LIKE PROTEIN 3 HCG-1 PROTEIN"/>
    <property type="match status" value="1"/>
</dbReference>
<dbReference type="GO" id="GO:0005886">
    <property type="term" value="C:plasma membrane"/>
    <property type="evidence" value="ECO:0007669"/>
    <property type="project" value="UniProtKB-SubCell"/>
</dbReference>
<keyword evidence="4 8" id="KW-0472">Membrane</keyword>
<keyword evidence="5" id="KW-0564">Palmitate</keyword>
<evidence type="ECO:0000256" key="6">
    <source>
        <dbReference type="ARBA" id="ARBA00023288"/>
    </source>
</evidence>
<dbReference type="CDD" id="cd17048">
    <property type="entry name" value="Ubl_UBL3"/>
    <property type="match status" value="1"/>
</dbReference>
<evidence type="ECO:0000256" key="7">
    <source>
        <dbReference type="ARBA" id="ARBA00023289"/>
    </source>
</evidence>
<dbReference type="Gene3D" id="3.10.20.90">
    <property type="entry name" value="Phosphatidylinositol 3-kinase Catalytic Subunit, Chain A, domain 1"/>
    <property type="match status" value="1"/>
</dbReference>
<evidence type="ECO:0000256" key="1">
    <source>
        <dbReference type="ARBA" id="ARBA00004193"/>
    </source>
</evidence>
<comment type="subcellular location">
    <subcellularLocation>
        <location evidence="1">Cell membrane</location>
        <topology evidence="1">Lipid-anchor</topology>
    </subcellularLocation>
</comment>
<keyword evidence="11" id="KW-1185">Reference proteome</keyword>
<evidence type="ECO:0000256" key="8">
    <source>
        <dbReference type="PIRNR" id="PIRNR032572"/>
    </source>
</evidence>
<gene>
    <name evidence="10" type="primary">UBL3</name>
    <name evidence="10" type="ORF">G0U57_006115</name>
</gene>
<keyword evidence="6" id="KW-0449">Lipoprotein</keyword>
<evidence type="ECO:0000256" key="5">
    <source>
        <dbReference type="ARBA" id="ARBA00023139"/>
    </source>
</evidence>
<proteinExistence type="predicted"/>
<keyword evidence="2 8" id="KW-1003">Cell membrane</keyword>
<dbReference type="InterPro" id="IPR000626">
    <property type="entry name" value="Ubiquitin-like_dom"/>
</dbReference>
<keyword evidence="7" id="KW-0636">Prenylation</keyword>